<dbReference type="EMBL" id="PDNA01000103">
    <property type="protein sequence ID" value="PGH13542.1"/>
    <property type="molecule type" value="Genomic_DNA"/>
</dbReference>
<evidence type="ECO:0000313" key="5">
    <source>
        <dbReference type="Proteomes" id="UP000224634"/>
    </source>
</evidence>
<evidence type="ECO:0000256" key="1">
    <source>
        <dbReference type="SAM" id="MobiDB-lite"/>
    </source>
</evidence>
<dbReference type="SMART" id="SM00292">
    <property type="entry name" value="BRCT"/>
    <property type="match status" value="1"/>
</dbReference>
<reference evidence="4 5" key="1">
    <citation type="submission" date="2017-10" db="EMBL/GenBank/DDBJ databases">
        <title>Comparative genomics in systemic dimorphic fungi from Ajellomycetaceae.</title>
        <authorList>
            <person name="Munoz J.F."/>
            <person name="Mcewen J.G."/>
            <person name="Clay O.K."/>
            <person name="Cuomo C.A."/>
        </authorList>
    </citation>
    <scope>NUCLEOTIDE SEQUENCE [LARGE SCALE GENOMIC DNA]</scope>
    <source>
        <strain evidence="4 5">UAMH7299</strain>
    </source>
</reference>
<dbReference type="Proteomes" id="UP000224634">
    <property type="component" value="Unassembled WGS sequence"/>
</dbReference>
<dbReference type="InterPro" id="IPR036420">
    <property type="entry name" value="BRCT_dom_sf"/>
</dbReference>
<dbReference type="InterPro" id="IPR001357">
    <property type="entry name" value="BRCT_dom"/>
</dbReference>
<dbReference type="InterPro" id="IPR008893">
    <property type="entry name" value="WGR_domain"/>
</dbReference>
<evidence type="ECO:0000313" key="4">
    <source>
        <dbReference type="EMBL" id="PGH13542.1"/>
    </source>
</evidence>
<dbReference type="SUPFAM" id="SSF52113">
    <property type="entry name" value="BRCT domain"/>
    <property type="match status" value="1"/>
</dbReference>
<dbReference type="SUPFAM" id="SSF142921">
    <property type="entry name" value="WGR domain-like"/>
    <property type="match status" value="1"/>
</dbReference>
<dbReference type="PROSITE" id="PS51977">
    <property type="entry name" value="WGR"/>
    <property type="match status" value="1"/>
</dbReference>
<dbReference type="STRING" id="1447883.A0A2B7XY42"/>
<dbReference type="InterPro" id="IPR036930">
    <property type="entry name" value="WGR_dom_sf"/>
</dbReference>
<feature type="domain" description="WGR" evidence="3">
    <location>
        <begin position="133"/>
        <end position="233"/>
    </location>
</feature>
<dbReference type="OrthoDB" id="342264at2759"/>
<evidence type="ECO:0000259" key="2">
    <source>
        <dbReference type="PROSITE" id="PS50172"/>
    </source>
</evidence>
<feature type="region of interest" description="Disordered" evidence="1">
    <location>
        <begin position="87"/>
        <end position="126"/>
    </location>
</feature>
<comment type="caution">
    <text evidence="4">The sequence shown here is derived from an EMBL/GenBank/DDBJ whole genome shotgun (WGS) entry which is preliminary data.</text>
</comment>
<dbReference type="Gene3D" id="3.40.50.10190">
    <property type="entry name" value="BRCT domain"/>
    <property type="match status" value="1"/>
</dbReference>
<name>A0A2B7XY42_POLH7</name>
<dbReference type="AlphaFoldDB" id="A0A2B7XY42"/>
<dbReference type="PROSITE" id="PS50172">
    <property type="entry name" value="BRCT"/>
    <property type="match status" value="1"/>
</dbReference>
<dbReference type="CDD" id="cd00027">
    <property type="entry name" value="BRCT"/>
    <property type="match status" value="1"/>
</dbReference>
<protein>
    <submittedName>
        <fullName evidence="4">Uncharacterized protein</fullName>
    </submittedName>
</protein>
<dbReference type="Pfam" id="PF00533">
    <property type="entry name" value="BRCT"/>
    <property type="match status" value="1"/>
</dbReference>
<proteinExistence type="predicted"/>
<sequence length="269" mass="30324">MGYNTFKNIHVCLVGDFGAHGDKVKQWTEANGGKYSKAFNGDVTHLIATKEAFRKSLTVKEARRKKGTKIVNVDWLEESLMSKTRRPKREGPYLWGKESKAAKKQQNAKNENKKARGTDPSGTIPLPKADIKNYHVYNDAMGFEYSVVLVRPTQVPNLKERYTLTIYQSYLSPHTYATHVRYTRKCHMGSDIRAPEGSTLETAVHEFTKFFRAKVGAAWEDRMSATTPRPKKVRNGDVLPECEGWFVYQPAAGDRKANIAVVIPAPETG</sequence>
<organism evidence="4 5">
    <name type="scientific">Polytolypa hystricis (strain UAMH7299)</name>
    <dbReference type="NCBI Taxonomy" id="1447883"/>
    <lineage>
        <taxon>Eukaryota</taxon>
        <taxon>Fungi</taxon>
        <taxon>Dikarya</taxon>
        <taxon>Ascomycota</taxon>
        <taxon>Pezizomycotina</taxon>
        <taxon>Eurotiomycetes</taxon>
        <taxon>Eurotiomycetidae</taxon>
        <taxon>Onygenales</taxon>
        <taxon>Onygenales incertae sedis</taxon>
        <taxon>Polytolypa</taxon>
    </lineage>
</organism>
<feature type="domain" description="BRCT" evidence="2">
    <location>
        <begin position="1"/>
        <end position="93"/>
    </location>
</feature>
<accession>A0A2B7XY42</accession>
<evidence type="ECO:0000259" key="3">
    <source>
        <dbReference type="PROSITE" id="PS51977"/>
    </source>
</evidence>
<gene>
    <name evidence="4" type="ORF">AJ80_06292</name>
</gene>
<keyword evidence="5" id="KW-1185">Reference proteome</keyword>